<evidence type="ECO:0000259" key="8">
    <source>
        <dbReference type="Pfam" id="PF10377"/>
    </source>
</evidence>
<keyword evidence="1" id="KW-0813">Transport</keyword>
<organism evidence="9 10">
    <name type="scientific">Magallana gigas</name>
    <name type="common">Pacific oyster</name>
    <name type="synonym">Crassostrea gigas</name>
    <dbReference type="NCBI Taxonomy" id="29159"/>
    <lineage>
        <taxon>Eukaryota</taxon>
        <taxon>Metazoa</taxon>
        <taxon>Spiralia</taxon>
        <taxon>Lophotrochozoa</taxon>
        <taxon>Mollusca</taxon>
        <taxon>Bivalvia</taxon>
        <taxon>Autobranchia</taxon>
        <taxon>Pteriomorphia</taxon>
        <taxon>Ostreida</taxon>
        <taxon>Ostreoidea</taxon>
        <taxon>Ostreidae</taxon>
        <taxon>Magallana</taxon>
    </lineage>
</organism>
<feature type="region of interest" description="Disordered" evidence="6">
    <location>
        <begin position="640"/>
        <end position="731"/>
    </location>
</feature>
<sequence>MMTFDMGLLAGSVAELQRVICQACHISEDKQVLLISGGESLDPNTQVHKYHAGTDTNPIYLFSKMAIEAATPPSPSVHYGSDVDIPSQVEGSLLLPPTFGTVVARSQLAIQIHDVDKEEVEACEKLVHDQHLQQQGWAAVVANLEDITSALKHRSEIFSEAYTGYLTCREDYLTTLSCVASSLDLLSKIPVLPCLLHSMEEVSMSNKNLFEWISSQDPKHSLHDMVQQCLKATEQLDQHVLDNLMLEVTDTFKQVDNPSMKEVKGIEDRLYGLDQILNGARKIVQEQSDLAQALYQNQTRVSTLRDTSILPDLCNSHKKQLVVMVNNHKKLQETKKKCKMAKEELSVNLHTRLRWVMLVEKRICDVDGKLMIYHENLKRLKKRLDILKQIHEAPQVYAKLVVEVVRRRKFSTQFLKWANHLAVESQNVHEDELKRREMFHKEVGNHFLQSLFNGLEDSPSSFATEEPKAFDQHLPPITPDDVTMLRNEVPELAQDLQVPLDVSFLMKDVFFERSMFKFDDTTVKGGPAHGMATSDIEIINNCDEETFLTTEESLSLEQQVASSEMDPNLLLQIQKETCADKPELLMPKSLSEELTKQMKICSKDKMPSASNVVNFHKTYPGESAIKCETDVSAKKSVCGVEGTSESFGASTSSGEQLKSTESELSGHEKTSESASSGKRRVRRQTDPDMETSQEFTTADFYIEDSMPSSIADSPPSKGEKQKPEPLIPEEKPEEVTVLKAKVQTLTHELEESKGKLGKLVNISQEAARLKSDLMELLTCVKESKTVMSSEMANTQDSLTVTVKRCLASFDKNLDKFKRSLEEEQERCVEKEKLIAQCNEKEKVLQQKLSENESLIESMNKEIESLKQKWVNSESKLEKEKENFNREFQKQQEEHQNTIEEIKKENSLELEVELDKLRSEFQEQILELENKISEQEAVEAKLKEKISGFSSEKSKEEEKLFAQFQQEKTDITKILQDEHEEKLKKELEACREGLEAKHKEEMESMQQCHSDKLENLMKEQKESLTKEKDDELETLSHQLNAEFEKSYEILKETLDGDYQKALEEFKARSELTVKEDKLNMEKDMKKQIDELQLQLNSYTDRMYDHKDSQTPCTESIPQGAQTDKTNTSQSEMQTDQWQGVETKTQTDITPVAQQEAQTSLSMSEGTEVDTQTDLAAVVQQGAQTNLSMQDGTESNTQTESPEIVQQAMQTSLSMSLEGMNIETQTEPKQQSSQEIQTSLPLRTQVEGSDMETQTDKMNQQQEDQASFDVTNKEDVEKEGTVDSGEIQMRSGESDVAISKEEHRNQMACIEVRLTAEKDKALIELKRKHEKEISEMISKLEKEKSDPLTAIHNSLQAEKQVAFNEAVTKLSQDKDKVIEDLRAKEKDLLEQLSTDQETILKLNEEKSKLEDIKTRAMSHLSDKEREYNAARRQLEDDLALTRQQLSQYQSQLQAMSTISVPSVMEVSQIEDSSRIASLEDELKSKSEKIVELQQKMMEISMTTSTRHIAEDKVSITSCNVGDLALFCLDDRHDQYVVFTIGSTLHFLHTDCQDTLGLKPNPGETKKSWVLAEITEKEYCQAKKPQNRFKVPVGTKFYRVKAKPWRPESGARGTSSTAST</sequence>
<dbReference type="Gene3D" id="3.10.20.90">
    <property type="entry name" value="Phosphatidylinositol 3-kinase Catalytic Subunit, Chain A, domain 1"/>
    <property type="match status" value="1"/>
</dbReference>
<reference evidence="9" key="1">
    <citation type="submission" date="2022-08" db="UniProtKB">
        <authorList>
            <consortium name="EnsemblMetazoa"/>
        </authorList>
    </citation>
    <scope>IDENTIFICATION</scope>
    <source>
        <strain evidence="9">05x7-T-G4-1.051#20</strain>
    </source>
</reference>
<keyword evidence="2" id="KW-0653">Protein transport</keyword>
<dbReference type="GO" id="GO:0061709">
    <property type="term" value="P:reticulophagy"/>
    <property type="evidence" value="ECO:0007669"/>
    <property type="project" value="TreeGrafter"/>
</dbReference>
<dbReference type="GO" id="GO:0000045">
    <property type="term" value="P:autophagosome assembly"/>
    <property type="evidence" value="ECO:0007669"/>
    <property type="project" value="InterPro"/>
</dbReference>
<evidence type="ECO:0000313" key="10">
    <source>
        <dbReference type="Proteomes" id="UP000005408"/>
    </source>
</evidence>
<feature type="coiled-coil region" evidence="5">
    <location>
        <begin position="806"/>
        <end position="944"/>
    </location>
</feature>
<feature type="compositionally biased region" description="Polar residues" evidence="6">
    <location>
        <begin position="643"/>
        <end position="657"/>
    </location>
</feature>
<dbReference type="GO" id="GO:0000422">
    <property type="term" value="P:autophagy of mitochondrion"/>
    <property type="evidence" value="ECO:0007669"/>
    <property type="project" value="TreeGrafter"/>
</dbReference>
<evidence type="ECO:0000256" key="5">
    <source>
        <dbReference type="SAM" id="Coils"/>
    </source>
</evidence>
<dbReference type="GO" id="GO:0019901">
    <property type="term" value="F:protein kinase binding"/>
    <property type="evidence" value="ECO:0007669"/>
    <property type="project" value="TreeGrafter"/>
</dbReference>
<evidence type="ECO:0000259" key="7">
    <source>
        <dbReference type="Pfam" id="PF04108"/>
    </source>
</evidence>
<feature type="compositionally biased region" description="Polar residues" evidence="6">
    <location>
        <begin position="1221"/>
        <end position="1240"/>
    </location>
</feature>
<proteinExistence type="predicted"/>
<dbReference type="Pfam" id="PF04108">
    <property type="entry name" value="ATG17_like"/>
    <property type="match status" value="1"/>
</dbReference>
<feature type="compositionally biased region" description="Basic and acidic residues" evidence="6">
    <location>
        <begin position="717"/>
        <end position="731"/>
    </location>
</feature>
<feature type="domain" description="Autophagy protein ATG17-like" evidence="7">
    <location>
        <begin position="117"/>
        <end position="445"/>
    </location>
</feature>
<dbReference type="GO" id="GO:0015031">
    <property type="term" value="P:protein transport"/>
    <property type="evidence" value="ECO:0007669"/>
    <property type="project" value="UniProtKB-KW"/>
</dbReference>
<dbReference type="GO" id="GO:1990316">
    <property type="term" value="C:Atg1/ULK1 kinase complex"/>
    <property type="evidence" value="ECO:0007669"/>
    <property type="project" value="TreeGrafter"/>
</dbReference>
<feature type="compositionally biased region" description="Polar residues" evidence="6">
    <location>
        <begin position="1108"/>
        <end position="1144"/>
    </location>
</feature>
<dbReference type="PANTHER" id="PTHR13222">
    <property type="entry name" value="RB1-INDUCIBLE COILED-COIL"/>
    <property type="match status" value="1"/>
</dbReference>
<evidence type="ECO:0000313" key="9">
    <source>
        <dbReference type="EnsemblMetazoa" id="G2134.1:cds"/>
    </source>
</evidence>
<evidence type="ECO:0000256" key="2">
    <source>
        <dbReference type="ARBA" id="ARBA00022927"/>
    </source>
</evidence>
<dbReference type="GO" id="GO:0060090">
    <property type="term" value="F:molecular adaptor activity"/>
    <property type="evidence" value="ECO:0007669"/>
    <property type="project" value="TreeGrafter"/>
</dbReference>
<evidence type="ECO:0000256" key="3">
    <source>
        <dbReference type="ARBA" id="ARBA00023006"/>
    </source>
</evidence>
<dbReference type="GO" id="GO:0034517">
    <property type="term" value="P:ribophagy"/>
    <property type="evidence" value="ECO:0007669"/>
    <property type="project" value="TreeGrafter"/>
</dbReference>
<name>A0A8W8K0D3_MAGGI</name>
<dbReference type="InterPro" id="IPR040040">
    <property type="entry name" value="ATG11"/>
</dbReference>
<feature type="coiled-coil region" evidence="5">
    <location>
        <begin position="1073"/>
        <end position="1100"/>
    </location>
</feature>
<protein>
    <recommendedName>
        <fullName evidence="11">RB1-inducible coiled-coil protein 1</fullName>
    </recommendedName>
</protein>
<feature type="region of interest" description="Disordered" evidence="6">
    <location>
        <begin position="1102"/>
        <end position="1144"/>
    </location>
</feature>
<dbReference type="InterPro" id="IPR045326">
    <property type="entry name" value="ATG17-like_dom"/>
</dbReference>
<keyword evidence="3" id="KW-0072">Autophagy</keyword>
<keyword evidence="10" id="KW-1185">Reference proteome</keyword>
<dbReference type="CDD" id="cd17060">
    <property type="entry name" value="Ubl_RB1CC1"/>
    <property type="match status" value="1"/>
</dbReference>
<feature type="coiled-coil region" evidence="5">
    <location>
        <begin position="979"/>
        <end position="1029"/>
    </location>
</feature>
<keyword evidence="4 5" id="KW-0175">Coiled coil</keyword>
<feature type="region of interest" description="Disordered" evidence="6">
    <location>
        <begin position="1221"/>
        <end position="1281"/>
    </location>
</feature>
<accession>A0A8W8K0D3</accession>
<dbReference type="EnsemblMetazoa" id="G2134.1">
    <property type="protein sequence ID" value="G2134.1:cds"/>
    <property type="gene ID" value="G2134"/>
</dbReference>
<dbReference type="GO" id="GO:0034727">
    <property type="term" value="P:piecemeal microautophagy of the nucleus"/>
    <property type="evidence" value="ECO:0007669"/>
    <property type="project" value="TreeGrafter"/>
</dbReference>
<evidence type="ECO:0000256" key="1">
    <source>
        <dbReference type="ARBA" id="ARBA00022448"/>
    </source>
</evidence>
<dbReference type="InterPro" id="IPR019460">
    <property type="entry name" value="Atg11_C"/>
</dbReference>
<dbReference type="PANTHER" id="PTHR13222:SF1">
    <property type="entry name" value="RB1-INDUCIBLE COILED-COIL PROTEIN 1"/>
    <property type="match status" value="1"/>
</dbReference>
<dbReference type="GO" id="GO:0034045">
    <property type="term" value="C:phagophore assembly site membrane"/>
    <property type="evidence" value="ECO:0007669"/>
    <property type="project" value="TreeGrafter"/>
</dbReference>
<dbReference type="Pfam" id="PF10377">
    <property type="entry name" value="ATG11"/>
    <property type="match status" value="1"/>
</dbReference>
<feature type="coiled-coil region" evidence="5">
    <location>
        <begin position="1298"/>
        <end position="1449"/>
    </location>
</feature>
<evidence type="ECO:0008006" key="11">
    <source>
        <dbReference type="Google" id="ProtNLM"/>
    </source>
</evidence>
<feature type="compositionally biased region" description="Polar residues" evidence="6">
    <location>
        <begin position="1254"/>
        <end position="1268"/>
    </location>
</feature>
<dbReference type="Proteomes" id="UP000005408">
    <property type="component" value="Unassembled WGS sequence"/>
</dbReference>
<feature type="compositionally biased region" description="Basic and acidic residues" evidence="6">
    <location>
        <begin position="1269"/>
        <end position="1279"/>
    </location>
</feature>
<dbReference type="GO" id="GO:0061723">
    <property type="term" value="P:glycophagy"/>
    <property type="evidence" value="ECO:0007669"/>
    <property type="project" value="TreeGrafter"/>
</dbReference>
<feature type="compositionally biased region" description="Basic and acidic residues" evidence="6">
    <location>
        <begin position="658"/>
        <end position="671"/>
    </location>
</feature>
<evidence type="ECO:0000256" key="4">
    <source>
        <dbReference type="ARBA" id="ARBA00023054"/>
    </source>
</evidence>
<evidence type="ECO:0000256" key="6">
    <source>
        <dbReference type="SAM" id="MobiDB-lite"/>
    </source>
</evidence>
<feature type="domain" description="Autophagy-related protein 11 C-terminal" evidence="8">
    <location>
        <begin position="1495"/>
        <end position="1600"/>
    </location>
</feature>